<dbReference type="RefSeq" id="WP_063816611.1">
    <property type="nucleotide sequence ID" value="NZ_FOPQ01000016.1"/>
</dbReference>
<dbReference type="InterPro" id="IPR001117">
    <property type="entry name" value="Cu-oxidase_2nd"/>
</dbReference>
<dbReference type="PANTHER" id="PTHR48267:SF1">
    <property type="entry name" value="BILIRUBIN OXIDASE"/>
    <property type="match status" value="1"/>
</dbReference>
<dbReference type="Proteomes" id="UP000186883">
    <property type="component" value="Unassembled WGS sequence"/>
</dbReference>
<proteinExistence type="inferred from homology"/>
<evidence type="ECO:0000313" key="6">
    <source>
        <dbReference type="Proteomes" id="UP000186883"/>
    </source>
</evidence>
<comment type="caution">
    <text evidence="5">The sequence shown here is derived from an EMBL/GenBank/DDBJ whole genome shotgun (WGS) entry which is preliminary data.</text>
</comment>
<feature type="domain" description="Plastocyanin-like" evidence="4">
    <location>
        <begin position="67"/>
        <end position="179"/>
    </location>
</feature>
<dbReference type="InterPro" id="IPR006311">
    <property type="entry name" value="TAT_signal"/>
</dbReference>
<feature type="domain" description="Plastocyanin-like" evidence="2">
    <location>
        <begin position="231"/>
        <end position="296"/>
    </location>
</feature>
<dbReference type="InterPro" id="IPR008972">
    <property type="entry name" value="Cupredoxin"/>
</dbReference>
<organism evidence="5 6">
    <name type="scientific">Amycolatopsis regifaucium</name>
    <dbReference type="NCBI Taxonomy" id="546365"/>
    <lineage>
        <taxon>Bacteria</taxon>
        <taxon>Bacillati</taxon>
        <taxon>Actinomycetota</taxon>
        <taxon>Actinomycetes</taxon>
        <taxon>Pseudonocardiales</taxon>
        <taxon>Pseudonocardiaceae</taxon>
        <taxon>Amycolatopsis</taxon>
    </lineage>
</organism>
<dbReference type="Pfam" id="PF00394">
    <property type="entry name" value="Cu-oxidase"/>
    <property type="match status" value="1"/>
</dbReference>
<dbReference type="Gene3D" id="2.60.40.420">
    <property type="entry name" value="Cupredoxins - blue copper proteins"/>
    <property type="match status" value="3"/>
</dbReference>
<sequence length="493" mass="54662">MLSRRDAIKLGSAAGAALIFPTKQLASALSDDPSELPPFSVPLSLPPVLKPTRRTGDTDFYDMRIAESEHEILPGIRTRALTFNGGFPGPTLRAHRGRAVVIRQVNDMASPATVHLHGANVPASSDGHPMDPIAPGQSRVYRYPNDQPAATLWYHDHTHHLEGEQVYRGLSGAYLLSDPVDALLPFPSGEFDVPLLLRDAKLNGDGQLVFVNDDFMNRPTILVNGRPQPYFEVKRRLYRLRLINVSNLEVFKFQLSNGARFLQIASDGGFLRVPAVRQEIDLWPAERAEVLVDFRSVPAGTAIALQNVVALSENKRDILQFRIGGGASSSKPELAIPGWTGVRPPSAQAGIPGWPTRNPPRERVARRRRFVLRFDPATGEFLINDQGFDPNRVDARIDHGATEIWEIVNGDAAFGITHTMHLHLVQFRVLDRNGKPEPGHDAYPKDTVRLNPGDVVRIEATLDTHTGRYPFHCHFLDHATHSMMGQFEVVPRG</sequence>
<dbReference type="InterPro" id="IPR011707">
    <property type="entry name" value="Cu-oxidase-like_N"/>
</dbReference>
<dbReference type="SUPFAM" id="SSF49503">
    <property type="entry name" value="Cupredoxins"/>
    <property type="match status" value="3"/>
</dbReference>
<reference evidence="5" key="1">
    <citation type="submission" date="2016-11" db="EMBL/GenBank/DDBJ databases">
        <title>Genome sequencing of Amycolatopsis regifaucium.</title>
        <authorList>
            <person name="Mayilraj S."/>
            <person name="Kaur N."/>
        </authorList>
    </citation>
    <scope>NUCLEOTIDE SEQUENCE [LARGE SCALE GENOMIC DNA]</scope>
    <source>
        <strain evidence="5">GY080</strain>
    </source>
</reference>
<dbReference type="Pfam" id="PF07732">
    <property type="entry name" value="Cu-oxidase_3"/>
    <property type="match status" value="1"/>
</dbReference>
<evidence type="ECO:0000256" key="1">
    <source>
        <dbReference type="ARBA" id="ARBA00010609"/>
    </source>
</evidence>
<keyword evidence="6" id="KW-1185">Reference proteome</keyword>
<dbReference type="PROSITE" id="PS51318">
    <property type="entry name" value="TAT"/>
    <property type="match status" value="1"/>
</dbReference>
<evidence type="ECO:0000259" key="4">
    <source>
        <dbReference type="Pfam" id="PF07732"/>
    </source>
</evidence>
<gene>
    <name evidence="5" type="ORF">ATP06_0235650</name>
</gene>
<dbReference type="InterPro" id="IPR045087">
    <property type="entry name" value="Cu-oxidase_fam"/>
</dbReference>
<feature type="domain" description="Plastocyanin-like" evidence="3">
    <location>
        <begin position="378"/>
        <end position="491"/>
    </location>
</feature>
<name>A0ABX3DGF3_9PSEU</name>
<protein>
    <recommendedName>
        <fullName evidence="7">Bilirubin oxidase</fullName>
    </recommendedName>
</protein>
<accession>A0ABX3DGF3</accession>
<comment type="similarity">
    <text evidence="1">Belongs to the multicopper oxidase family.</text>
</comment>
<dbReference type="PANTHER" id="PTHR48267">
    <property type="entry name" value="CUPREDOXIN SUPERFAMILY PROTEIN"/>
    <property type="match status" value="1"/>
</dbReference>
<evidence type="ECO:0008006" key="7">
    <source>
        <dbReference type="Google" id="ProtNLM"/>
    </source>
</evidence>
<evidence type="ECO:0000259" key="2">
    <source>
        <dbReference type="Pfam" id="PF00394"/>
    </source>
</evidence>
<dbReference type="Pfam" id="PF07731">
    <property type="entry name" value="Cu-oxidase_2"/>
    <property type="match status" value="1"/>
</dbReference>
<dbReference type="InterPro" id="IPR011706">
    <property type="entry name" value="Cu-oxidase_C"/>
</dbReference>
<dbReference type="EMBL" id="LOBU02000031">
    <property type="protein sequence ID" value="OKA03543.1"/>
    <property type="molecule type" value="Genomic_DNA"/>
</dbReference>
<evidence type="ECO:0000313" key="5">
    <source>
        <dbReference type="EMBL" id="OKA03543.1"/>
    </source>
</evidence>
<evidence type="ECO:0000259" key="3">
    <source>
        <dbReference type="Pfam" id="PF07731"/>
    </source>
</evidence>